<dbReference type="EMBL" id="SPDV01000014">
    <property type="protein sequence ID" value="TFI58595.1"/>
    <property type="molecule type" value="Genomic_DNA"/>
</dbReference>
<dbReference type="Proteomes" id="UP000298213">
    <property type="component" value="Unassembled WGS sequence"/>
</dbReference>
<proteinExistence type="predicted"/>
<dbReference type="Gene3D" id="2.40.128.130">
    <property type="entry name" value="Autotransporter beta-domain"/>
    <property type="match status" value="1"/>
</dbReference>
<organism evidence="3 4">
    <name type="scientific">Sphingomonas parva</name>
    <dbReference type="NCBI Taxonomy" id="2555898"/>
    <lineage>
        <taxon>Bacteria</taxon>
        <taxon>Pseudomonadati</taxon>
        <taxon>Pseudomonadota</taxon>
        <taxon>Alphaproteobacteria</taxon>
        <taxon>Sphingomonadales</taxon>
        <taxon>Sphingomonadaceae</taxon>
        <taxon>Sphingomonas</taxon>
    </lineage>
</organism>
<keyword evidence="1" id="KW-0732">Signal</keyword>
<sequence length="1075" mass="106696">MRHLLACTCLTPIALLAVVATDAHAETTIASKVTTAQRTSTIKAGAADDLRITSAGSVVPTASGAAVTLDSNHKVTNEGVIQTTDLSDVTGILALANNSGTITNSGRIELLEGYTPADADKDGDNDGAFATGARRIGIRLAPGGTFTGSVVNSGTISIEGNDSIGIASDGRLAGSLTQSGTVAVVGDRAIGVRAGEVTGDVRITGATSVLGLNSSAVTLDGDVGGALLVQATVSATGYRSVTPPADVSKLDADDLLQGGPAIRVSADVAKGMVFDVPPKDASETDKDEDKDGIEDAKEGSAAVVSYGAAPAVLVGSSTRSVAIGAVTGNANGHGMVINGGIAGRGVYAGIDANALLVGGLGQAVTVAGGITVNGSVGAIANAGNATAIRVGGGASVGEIRVVGIVSAEGASTGATSSRAIVLDAGANVLAIRNSGRIGATATATGTAAAIVDNSGGLSLVENSGTITSGAGAVERAIAIDLRANATGAIVRQTLVGQGVAAPSISGNILFGAGNDLLDLADGTVKGNTQFGAGANRLVLGGDADYAGNVTFGAGADRMILAGTSVFSGTADFGGGADTLSLSGSARFSGSLVNAGALAVDVAGGTLELGSTGSAAIGALSVGNGGVLGVTVDPAAGKTSLYQVAGTAAFAQGSKLQLRLASVSGSLGSYTVLKAGTLTGTAGLSSSAVLLPAFLKSSVAANEAAGEIKVEIARKTAAEMGLNGSEAGGWNAIYSALDKDTKVAGAFLQMADAETLRDAIQQMLPEHAGGVFETVTQGSRATARILRDPGAPYVDGGSWGFWLQQAAWGTSKDLGDTSAYDIAGWGASGGAEIALGGAGRIGASIAYLNGRDEGVNGNEVRADQYELAAHWRGQWGGLRTYARGSAAMLSFDGTRNFTGTTSSETITRTAAGTWDGRLYSAAAGVAYEAAFGRLSVRPLLAVDYYRLKEDGYAETGGGDAMNLVVDARTSDEFAGEASLSLGYALISPRDGESGWLRTEIEGGRRQILGGEIGATTARIGSGTDFTLLPEHRSDGWMGRLRLAGGSDDFSIAAEVGAEEQQGRAAVSGRVALQIGF</sequence>
<dbReference type="InterPro" id="IPR036709">
    <property type="entry name" value="Autotransporte_beta_dom_sf"/>
</dbReference>
<dbReference type="AlphaFoldDB" id="A0A4Y8ZTX9"/>
<evidence type="ECO:0000259" key="2">
    <source>
        <dbReference type="PROSITE" id="PS51208"/>
    </source>
</evidence>
<evidence type="ECO:0000313" key="4">
    <source>
        <dbReference type="Proteomes" id="UP000298213"/>
    </source>
</evidence>
<accession>A0A4Y8ZTX9</accession>
<dbReference type="SMART" id="SM00869">
    <property type="entry name" value="Autotransporter"/>
    <property type="match status" value="1"/>
</dbReference>
<dbReference type="PROSITE" id="PS51208">
    <property type="entry name" value="AUTOTRANSPORTER"/>
    <property type="match status" value="1"/>
</dbReference>
<feature type="signal peptide" evidence="1">
    <location>
        <begin position="1"/>
        <end position="25"/>
    </location>
</feature>
<keyword evidence="4" id="KW-1185">Reference proteome</keyword>
<evidence type="ECO:0000313" key="3">
    <source>
        <dbReference type="EMBL" id="TFI58595.1"/>
    </source>
</evidence>
<gene>
    <name evidence="3" type="ORF">E2493_09225</name>
</gene>
<reference evidence="3 4" key="1">
    <citation type="submission" date="2019-03" db="EMBL/GenBank/DDBJ databases">
        <title>Genome sequence of Sphingomonas sp. 17J27-24.</title>
        <authorList>
            <person name="Kim M."/>
            <person name="Maeng S."/>
            <person name="Sathiyaraj S."/>
        </authorList>
    </citation>
    <scope>NUCLEOTIDE SEQUENCE [LARGE SCALE GENOMIC DNA]</scope>
    <source>
        <strain evidence="3 4">17J27-24</strain>
    </source>
</reference>
<protein>
    <submittedName>
        <fullName evidence="3">Autotransporter domain-containing protein</fullName>
    </submittedName>
</protein>
<dbReference type="OrthoDB" id="7613961at2"/>
<feature type="chain" id="PRO_5021203296" evidence="1">
    <location>
        <begin position="26"/>
        <end position="1075"/>
    </location>
</feature>
<dbReference type="SUPFAM" id="SSF103515">
    <property type="entry name" value="Autotransporter"/>
    <property type="match status" value="1"/>
</dbReference>
<feature type="domain" description="Autotransporter" evidence="2">
    <location>
        <begin position="793"/>
        <end position="1075"/>
    </location>
</feature>
<evidence type="ECO:0000256" key="1">
    <source>
        <dbReference type="SAM" id="SignalP"/>
    </source>
</evidence>
<dbReference type="InterPro" id="IPR005546">
    <property type="entry name" value="Autotransporte_beta"/>
</dbReference>
<dbReference type="RefSeq" id="WP_135085994.1">
    <property type="nucleotide sequence ID" value="NZ_SPDV01000014.1"/>
</dbReference>
<comment type="caution">
    <text evidence="3">The sequence shown here is derived from an EMBL/GenBank/DDBJ whole genome shotgun (WGS) entry which is preliminary data.</text>
</comment>
<dbReference type="Pfam" id="PF03797">
    <property type="entry name" value="Autotransporter"/>
    <property type="match status" value="1"/>
</dbReference>
<name>A0A4Y8ZTX9_9SPHN</name>